<evidence type="ECO:0000256" key="2">
    <source>
        <dbReference type="ARBA" id="ARBA00004556"/>
    </source>
</evidence>
<dbReference type="Gene3D" id="1.20.5.1700">
    <property type="match status" value="1"/>
</dbReference>
<dbReference type="Gene3D" id="1.25.40.90">
    <property type="match status" value="1"/>
</dbReference>
<dbReference type="Ensembl" id="ENSGACT00000046668.1">
    <property type="protein sequence ID" value="ENSGACP00000048501.1"/>
    <property type="gene ID" value="ENSGACG00000007649.2"/>
</dbReference>
<dbReference type="Pfam" id="PF16515">
    <property type="entry name" value="HIP1_clath_bdg"/>
    <property type="match status" value="1"/>
</dbReference>
<keyword evidence="7 14" id="KW-0175">Coiled coil</keyword>
<comment type="subunit">
    <text evidence="12">Homodimer. Interacts with actin; homodimerization promotes actin binding. Interacts with CLTB. Interacts with HIP1. Interacts (via ENTH and I/LWEQ domains) with BCL2L10.</text>
</comment>
<dbReference type="AlphaFoldDB" id="A0AAQ4QE54"/>
<dbReference type="GO" id="GO:0007015">
    <property type="term" value="P:actin filament organization"/>
    <property type="evidence" value="ECO:0007669"/>
    <property type="project" value="TreeGrafter"/>
</dbReference>
<reference evidence="17" key="2">
    <citation type="submission" date="2025-08" db="UniProtKB">
        <authorList>
            <consortium name="Ensembl"/>
        </authorList>
    </citation>
    <scope>IDENTIFICATION</scope>
</reference>
<dbReference type="Pfam" id="PF07651">
    <property type="entry name" value="ANTH"/>
    <property type="match status" value="1"/>
</dbReference>
<evidence type="ECO:0000256" key="10">
    <source>
        <dbReference type="ARBA" id="ARBA00023329"/>
    </source>
</evidence>
<evidence type="ECO:0000256" key="4">
    <source>
        <dbReference type="ARBA" id="ARBA00022490"/>
    </source>
</evidence>
<evidence type="ECO:0000256" key="7">
    <source>
        <dbReference type="ARBA" id="ARBA00023054"/>
    </source>
</evidence>
<organism evidence="17 18">
    <name type="scientific">Gasterosteus aculeatus aculeatus</name>
    <name type="common">three-spined stickleback</name>
    <dbReference type="NCBI Taxonomy" id="481459"/>
    <lineage>
        <taxon>Eukaryota</taxon>
        <taxon>Metazoa</taxon>
        <taxon>Chordata</taxon>
        <taxon>Craniata</taxon>
        <taxon>Vertebrata</taxon>
        <taxon>Euteleostomi</taxon>
        <taxon>Actinopterygii</taxon>
        <taxon>Neopterygii</taxon>
        <taxon>Teleostei</taxon>
        <taxon>Neoteleostei</taxon>
        <taxon>Acanthomorphata</taxon>
        <taxon>Eupercaria</taxon>
        <taxon>Perciformes</taxon>
        <taxon>Cottioidei</taxon>
        <taxon>Gasterosteales</taxon>
        <taxon>Gasterosteidae</taxon>
        <taxon>Gasterosteus</taxon>
    </lineage>
</organism>
<keyword evidence="9" id="KW-0009">Actin-binding</keyword>
<dbReference type="GO" id="GO:0061024">
    <property type="term" value="P:membrane organization"/>
    <property type="evidence" value="ECO:0007669"/>
    <property type="project" value="UniProtKB-ARBA"/>
</dbReference>
<reference evidence="17 18" key="1">
    <citation type="journal article" date="2021" name="G3 (Bethesda)">
        <title>Improved contiguity of the threespine stickleback genome using long-read sequencing.</title>
        <authorList>
            <person name="Nath S."/>
            <person name="Shaw D.E."/>
            <person name="White M.A."/>
        </authorList>
    </citation>
    <scope>NUCLEOTIDE SEQUENCE [LARGE SCALE GENOMIC DNA]</scope>
    <source>
        <strain evidence="17 18">Lake Benthic</strain>
    </source>
</reference>
<dbReference type="GO" id="GO:0042803">
    <property type="term" value="F:protein homodimerization activity"/>
    <property type="evidence" value="ECO:0007669"/>
    <property type="project" value="UniProtKB-ARBA"/>
</dbReference>
<dbReference type="PANTHER" id="PTHR10407:SF14">
    <property type="entry name" value="HUNTINGTIN-INTERACTING PROTEIN 1"/>
    <property type="match status" value="1"/>
</dbReference>
<evidence type="ECO:0000256" key="5">
    <source>
        <dbReference type="ARBA" id="ARBA00022583"/>
    </source>
</evidence>
<keyword evidence="10" id="KW-0968">Cytoplasmic vesicle</keyword>
<dbReference type="GO" id="GO:0030136">
    <property type="term" value="C:clathrin-coated vesicle"/>
    <property type="evidence" value="ECO:0007669"/>
    <property type="project" value="UniProtKB-ARBA"/>
</dbReference>
<dbReference type="GO" id="GO:0098793">
    <property type="term" value="C:presynapse"/>
    <property type="evidence" value="ECO:0007669"/>
    <property type="project" value="TreeGrafter"/>
</dbReference>
<dbReference type="GO" id="GO:0048268">
    <property type="term" value="P:clathrin coat assembly"/>
    <property type="evidence" value="ECO:0007669"/>
    <property type="project" value="TreeGrafter"/>
</dbReference>
<dbReference type="SMART" id="SM00273">
    <property type="entry name" value="ENTH"/>
    <property type="match status" value="1"/>
</dbReference>
<dbReference type="GO" id="GO:0051050">
    <property type="term" value="P:positive regulation of transport"/>
    <property type="evidence" value="ECO:0007669"/>
    <property type="project" value="UniProtKB-ARBA"/>
</dbReference>
<dbReference type="SUPFAM" id="SSF48464">
    <property type="entry name" value="ENTH/VHS domain"/>
    <property type="match status" value="1"/>
</dbReference>
<dbReference type="GO" id="GO:0048471">
    <property type="term" value="C:perinuclear region of cytoplasm"/>
    <property type="evidence" value="ECO:0007669"/>
    <property type="project" value="UniProtKB-SubCell"/>
</dbReference>
<dbReference type="Gene3D" id="6.10.250.920">
    <property type="match status" value="1"/>
</dbReference>
<keyword evidence="6" id="KW-0007">Acetylation</keyword>
<evidence type="ECO:0000259" key="16">
    <source>
        <dbReference type="PROSITE" id="PS50945"/>
    </source>
</evidence>
<dbReference type="GO" id="GO:0030837">
    <property type="term" value="P:negative regulation of actin filament polymerization"/>
    <property type="evidence" value="ECO:0007669"/>
    <property type="project" value="UniProtKB-ARBA"/>
</dbReference>
<feature type="domain" description="ENTH" evidence="15">
    <location>
        <begin position="1"/>
        <end position="126"/>
    </location>
</feature>
<dbReference type="Gene3D" id="1.20.1410.10">
    <property type="entry name" value="I/LWEQ domain"/>
    <property type="match status" value="1"/>
</dbReference>
<dbReference type="SUPFAM" id="SSF109885">
    <property type="entry name" value="I/LWEQ domain"/>
    <property type="match status" value="1"/>
</dbReference>
<evidence type="ECO:0000256" key="12">
    <source>
        <dbReference type="ARBA" id="ARBA00061714"/>
    </source>
</evidence>
<dbReference type="GO" id="GO:0043325">
    <property type="term" value="F:phosphatidylinositol-3,4-bisphosphate binding"/>
    <property type="evidence" value="ECO:0007669"/>
    <property type="project" value="TreeGrafter"/>
</dbReference>
<keyword evidence="5" id="KW-0254">Endocytosis</keyword>
<dbReference type="PROSITE" id="PS50942">
    <property type="entry name" value="ENTH"/>
    <property type="match status" value="1"/>
</dbReference>
<accession>A0AAQ4QE54</accession>
<evidence type="ECO:0000313" key="18">
    <source>
        <dbReference type="Proteomes" id="UP000007635"/>
    </source>
</evidence>
<dbReference type="GO" id="GO:0051130">
    <property type="term" value="P:positive regulation of cellular component organization"/>
    <property type="evidence" value="ECO:0007669"/>
    <property type="project" value="UniProtKB-ARBA"/>
</dbReference>
<comment type="subcellular location">
    <subcellularLocation>
        <location evidence="2">Cytoplasm</location>
        <location evidence="2">Perinuclear region</location>
    </subcellularLocation>
    <subcellularLocation>
        <location evidence="1">Cytoplasmic vesicle membrane</location>
    </subcellularLocation>
</comment>
<dbReference type="GeneTree" id="ENSGT00940000153594"/>
<dbReference type="GO" id="GO:0051015">
    <property type="term" value="F:actin filament binding"/>
    <property type="evidence" value="ECO:0007669"/>
    <property type="project" value="TreeGrafter"/>
</dbReference>
<dbReference type="GO" id="GO:0035615">
    <property type="term" value="F:clathrin adaptor activity"/>
    <property type="evidence" value="ECO:0007669"/>
    <property type="project" value="TreeGrafter"/>
</dbReference>
<evidence type="ECO:0000256" key="9">
    <source>
        <dbReference type="ARBA" id="ARBA00023203"/>
    </source>
</evidence>
<proteinExistence type="inferred from homology"/>
<dbReference type="FunFam" id="1.20.5.1700:FF:000002">
    <property type="entry name" value="Huntingtin interacting protein 1"/>
    <property type="match status" value="1"/>
</dbReference>
<evidence type="ECO:0000259" key="15">
    <source>
        <dbReference type="PROSITE" id="PS50942"/>
    </source>
</evidence>
<evidence type="ECO:0000256" key="6">
    <source>
        <dbReference type="ARBA" id="ARBA00022990"/>
    </source>
</evidence>
<evidence type="ECO:0000256" key="1">
    <source>
        <dbReference type="ARBA" id="ARBA00004156"/>
    </source>
</evidence>
<dbReference type="GO" id="GO:0080025">
    <property type="term" value="F:phosphatidylinositol-3,5-bisphosphate binding"/>
    <property type="evidence" value="ECO:0007669"/>
    <property type="project" value="TreeGrafter"/>
</dbReference>
<evidence type="ECO:0000256" key="14">
    <source>
        <dbReference type="SAM" id="Coils"/>
    </source>
</evidence>
<reference evidence="17" key="3">
    <citation type="submission" date="2025-09" db="UniProtKB">
        <authorList>
            <consortium name="Ensembl"/>
        </authorList>
    </citation>
    <scope>IDENTIFICATION</scope>
</reference>
<dbReference type="InterPro" id="IPR032422">
    <property type="entry name" value="HIP1_clath-bd"/>
</dbReference>
<keyword evidence="18" id="KW-1185">Reference proteome</keyword>
<sequence length="978" mass="108158">MDLSKVAVSINKAINTQEVAVKEKHARTCILGTHHEKGGHTFWAAINRLPLSSNAVLCWKFCHVFHKLLRDGHPNVIKDSMRNKADLTDMSRMWGHLSEGYGKLCSIYLKLLITKMEFHIKNPRFPGNLQMSNRQLDEAGENDVNNFFQLTVEMFDYLECELNLFLGVFSSLDMSRSVSVTAAGQCRLAPLIQVILDSSHLYDYTVKLLFKLHSCLPADTLQGHRDRFQEQFKKLKGLFYRSSNLQYFKRLIQIPQLPENPPNFLRASALSEHISPVVVIPAESSSPESEHVVETDDLVDTDVPVLPVPLETKFDDLFGTSAAIDPFNFNGQNGLRKDDKDRLIEQLTREIQALKDELESFRLESGRLCQALRGRVNELEAELAEQSHLRLQAAGESEFLKAELDDLRRVREDTEKEQRSLTEIEKKAQANEQRYSKLKEKYSELVQSHADLLRKNAEVTRQMTVARAAQDEVDAVRREMQEKVKAAQEVAGRQSSEVLGTQLLALQSEKAELVQCVSKVEAELAVRGEELQRVQSSLATERESGVKTAEALQNQLNEKESREQALESQLVSARWSSLQGAVEEAEKIIQDSLAQIDDPAHISCTSSADYLASRCQAALDCMGRLHSATEAFLADDTGVSALVRVVTQCGHLVGDTIVQGSATSHMVPVEQADALSDSVKACGTEALALLGQMKQQSSMYAADSGKLRAALEAILATAEKLRPRGLELQQGELGDLVEQEMASTSAAVESAAARIEEMLNNSRAVDTGVKMEVNERILAACTELMQAIKQLVLSSKNLQKDIVEGGRGAASTKEFYAKNSRWTEGLISASKAVGWGATVMVDAADLVVQGKGKFEELMVCSHEIAASTAQLVAASKVKADKDSANLQSLQKASRGVTQATAAVVASTKSGKSQIEEKDTMDFSSMTLTQIKRQEMDAQVLVLELETRLQKERERLGELRKKHYELAGVAEGWGDQVEG</sequence>
<name>A0AAQ4QE54_GASAC</name>
<keyword evidence="4" id="KW-0963">Cytoplasm</keyword>
<dbReference type="InterPro" id="IPR030224">
    <property type="entry name" value="Sla2_fam"/>
</dbReference>
<dbReference type="GO" id="GO:0030864">
    <property type="term" value="C:cortical actin cytoskeleton"/>
    <property type="evidence" value="ECO:0007669"/>
    <property type="project" value="TreeGrafter"/>
</dbReference>
<dbReference type="InterPro" id="IPR035964">
    <property type="entry name" value="I/LWEQ_dom_sf"/>
</dbReference>
<dbReference type="Proteomes" id="UP000007635">
    <property type="component" value="Chromosome I"/>
</dbReference>
<dbReference type="FunFam" id="1.20.1410.10:FF:000002">
    <property type="entry name" value="Huntingtin interacting protein 1"/>
    <property type="match status" value="1"/>
</dbReference>
<dbReference type="FunFam" id="1.25.40.90:FF:000012">
    <property type="entry name" value="Huntingtin interacting protein 1-related"/>
    <property type="match status" value="1"/>
</dbReference>
<evidence type="ECO:0000256" key="13">
    <source>
        <dbReference type="ARBA" id="ARBA00073599"/>
    </source>
</evidence>
<dbReference type="InterPro" id="IPR011417">
    <property type="entry name" value="ANTH_dom"/>
</dbReference>
<dbReference type="InterPro" id="IPR013809">
    <property type="entry name" value="ENTH"/>
</dbReference>
<comment type="function">
    <text evidence="11">Component of clathrin-coated pits and vesicles, that may link the endocytic machinery to the actin cytoskeleton. Binds 3-phosphoinositides (via ENTH domain). May act through the ENTH domain to promote cell survival by stabilizing receptor tyrosine kinases following ligand-induced endocytosis.</text>
</comment>
<dbReference type="GO" id="GO:0032051">
    <property type="term" value="F:clathrin light chain binding"/>
    <property type="evidence" value="ECO:0007669"/>
    <property type="project" value="TreeGrafter"/>
</dbReference>
<comment type="similarity">
    <text evidence="3">Belongs to the SLA2 family.</text>
</comment>
<dbReference type="GO" id="GO:0006898">
    <property type="term" value="P:receptor-mediated endocytosis"/>
    <property type="evidence" value="ECO:0007669"/>
    <property type="project" value="UniProtKB-ARBA"/>
</dbReference>
<dbReference type="Pfam" id="PF01608">
    <property type="entry name" value="I_LWEQ"/>
    <property type="match status" value="1"/>
</dbReference>
<evidence type="ECO:0000256" key="11">
    <source>
        <dbReference type="ARBA" id="ARBA00059997"/>
    </source>
</evidence>
<protein>
    <recommendedName>
        <fullName evidence="13">Huntingtin-interacting protein 1-related protein</fullName>
    </recommendedName>
</protein>
<dbReference type="InterPro" id="IPR008942">
    <property type="entry name" value="ENTH_VHS"/>
</dbReference>
<dbReference type="GO" id="GO:0030100">
    <property type="term" value="P:regulation of endocytosis"/>
    <property type="evidence" value="ECO:0007669"/>
    <property type="project" value="UniProtKB-ARBA"/>
</dbReference>
<dbReference type="InterPro" id="IPR002558">
    <property type="entry name" value="ILWEQ_dom"/>
</dbReference>
<dbReference type="SMART" id="SM00307">
    <property type="entry name" value="ILWEQ"/>
    <property type="match status" value="1"/>
</dbReference>
<dbReference type="PROSITE" id="PS50945">
    <property type="entry name" value="I_LWEQ"/>
    <property type="match status" value="1"/>
</dbReference>
<evidence type="ECO:0000313" key="17">
    <source>
        <dbReference type="Ensembl" id="ENSGACP00000048501.1"/>
    </source>
</evidence>
<evidence type="ECO:0000256" key="3">
    <source>
        <dbReference type="ARBA" id="ARBA00010135"/>
    </source>
</evidence>
<evidence type="ECO:0000256" key="8">
    <source>
        <dbReference type="ARBA" id="ARBA00023136"/>
    </source>
</evidence>
<dbReference type="GO" id="GO:0030659">
    <property type="term" value="C:cytoplasmic vesicle membrane"/>
    <property type="evidence" value="ECO:0007669"/>
    <property type="project" value="UniProtKB-SubCell"/>
</dbReference>
<feature type="domain" description="I/LWEQ" evidence="16">
    <location>
        <begin position="725"/>
        <end position="966"/>
    </location>
</feature>
<dbReference type="PANTHER" id="PTHR10407">
    <property type="entry name" value="HUNTINGTIN INTERACTING PROTEIN 1"/>
    <property type="match status" value="1"/>
</dbReference>
<keyword evidence="8" id="KW-0472">Membrane</keyword>
<feature type="coiled-coil region" evidence="14">
    <location>
        <begin position="337"/>
        <end position="486"/>
    </location>
</feature>